<keyword evidence="4" id="KW-1015">Disulfide bond</keyword>
<feature type="domain" description="Fibrinogen C-terminal" evidence="5">
    <location>
        <begin position="14"/>
        <end position="64"/>
    </location>
</feature>
<dbReference type="Proteomes" id="UP000694620">
    <property type="component" value="Chromosome 8"/>
</dbReference>
<evidence type="ECO:0000256" key="3">
    <source>
        <dbReference type="ARBA" id="ARBA00022837"/>
    </source>
</evidence>
<dbReference type="Pfam" id="PF00147">
    <property type="entry name" value="Fibrinogen_C"/>
    <property type="match status" value="1"/>
</dbReference>
<keyword evidence="2" id="KW-0430">Lectin</keyword>
<evidence type="ECO:0000256" key="1">
    <source>
        <dbReference type="ARBA" id="ARBA00022723"/>
    </source>
</evidence>
<evidence type="ECO:0000259" key="5">
    <source>
        <dbReference type="PROSITE" id="PS51406"/>
    </source>
</evidence>
<dbReference type="GeneTree" id="ENSGT00940000154757"/>
<protein>
    <submittedName>
        <fullName evidence="6">Intelectin-like</fullName>
    </submittedName>
</protein>
<dbReference type="AlphaFoldDB" id="A0A8C4T780"/>
<dbReference type="GO" id="GO:0070492">
    <property type="term" value="F:oligosaccharide binding"/>
    <property type="evidence" value="ECO:0007669"/>
    <property type="project" value="TreeGrafter"/>
</dbReference>
<evidence type="ECO:0000256" key="2">
    <source>
        <dbReference type="ARBA" id="ARBA00022734"/>
    </source>
</evidence>
<dbReference type="Ensembl" id="ENSECRT00000027767.1">
    <property type="protein sequence ID" value="ENSECRP00000027194.1"/>
    <property type="gene ID" value="ENSECRG00000018405.1"/>
</dbReference>
<dbReference type="NCBIfam" id="NF040941">
    <property type="entry name" value="GGGWT_bact"/>
    <property type="match status" value="1"/>
</dbReference>
<sequence>MFSSNNNFQAMGREKDKLIGKSCKELKEKHGFDKDGLYYLKSSTGVIYETFCDMTTDGGGWTLVASIHENNINGKCTLGDRWTSQQGNLENFPHGERNWANRVIFGSAEGATGDDYKNVGYYDIKALDVSVWHVPNDAAMEHWKASAIIRYHTNSAFLSLNGGNLYELFQRYPLKYKGGTCQTDNGPSVPIVFDFGDAKSTKEMYGPSTYGETEPGYVSFRVFNYEQTPMAVCSGVKVIGCNSEHYCFGGGGYFNPARQCGDFASWDWDGYGTHTGWSASQKITESAVLMFYR</sequence>
<gene>
    <name evidence="6" type="primary">LOC114655780</name>
</gene>
<dbReference type="PROSITE" id="PS51406">
    <property type="entry name" value="FIBRINOGEN_C_2"/>
    <property type="match status" value="1"/>
</dbReference>
<keyword evidence="3" id="KW-0106">Calcium</keyword>
<dbReference type="InterPro" id="IPR014716">
    <property type="entry name" value="Fibrinogen_a/b/g_C_1"/>
</dbReference>
<dbReference type="GO" id="GO:0046872">
    <property type="term" value="F:metal ion binding"/>
    <property type="evidence" value="ECO:0007669"/>
    <property type="project" value="UniProtKB-KW"/>
</dbReference>
<dbReference type="PANTHER" id="PTHR16146:SF46">
    <property type="entry name" value="INTELECTIN-1A-RELATED"/>
    <property type="match status" value="1"/>
</dbReference>
<dbReference type="InterPro" id="IPR036056">
    <property type="entry name" value="Fibrinogen-like_C"/>
</dbReference>
<name>A0A8C4T780_ERPCA</name>
<dbReference type="RefSeq" id="XP_028662839.1">
    <property type="nucleotide sequence ID" value="XM_028807006.2"/>
</dbReference>
<dbReference type="InterPro" id="IPR002181">
    <property type="entry name" value="Fibrinogen_a/b/g_C_dom"/>
</dbReference>
<reference evidence="6" key="3">
    <citation type="submission" date="2025-09" db="UniProtKB">
        <authorList>
            <consortium name="Ensembl"/>
        </authorList>
    </citation>
    <scope>IDENTIFICATION</scope>
</reference>
<dbReference type="GO" id="GO:0005615">
    <property type="term" value="C:extracellular space"/>
    <property type="evidence" value="ECO:0007669"/>
    <property type="project" value="TreeGrafter"/>
</dbReference>
<keyword evidence="1" id="KW-0479">Metal-binding</keyword>
<reference evidence="6" key="1">
    <citation type="submission" date="2021-06" db="EMBL/GenBank/DDBJ databases">
        <authorList>
            <consortium name="Wellcome Sanger Institute Data Sharing"/>
        </authorList>
    </citation>
    <scope>NUCLEOTIDE SEQUENCE [LARGE SCALE GENOMIC DNA]</scope>
</reference>
<evidence type="ECO:0000313" key="7">
    <source>
        <dbReference type="Proteomes" id="UP000694620"/>
    </source>
</evidence>
<evidence type="ECO:0000313" key="6">
    <source>
        <dbReference type="Ensembl" id="ENSECRP00000027194.1"/>
    </source>
</evidence>
<reference evidence="6" key="2">
    <citation type="submission" date="2025-08" db="UniProtKB">
        <authorList>
            <consortium name="Ensembl"/>
        </authorList>
    </citation>
    <scope>IDENTIFICATION</scope>
</reference>
<keyword evidence="7" id="KW-1185">Reference proteome</keyword>
<organism evidence="6 7">
    <name type="scientific">Erpetoichthys calabaricus</name>
    <name type="common">Rope fish</name>
    <name type="synonym">Calamoichthys calabaricus</name>
    <dbReference type="NCBI Taxonomy" id="27687"/>
    <lineage>
        <taxon>Eukaryota</taxon>
        <taxon>Metazoa</taxon>
        <taxon>Chordata</taxon>
        <taxon>Craniata</taxon>
        <taxon>Vertebrata</taxon>
        <taxon>Euteleostomi</taxon>
        <taxon>Actinopterygii</taxon>
        <taxon>Polypteriformes</taxon>
        <taxon>Polypteridae</taxon>
        <taxon>Erpetoichthys</taxon>
    </lineage>
</organism>
<accession>A0A8C4T780</accession>
<dbReference type="Gene3D" id="3.90.215.10">
    <property type="entry name" value="Gamma Fibrinogen, chain A, domain 1"/>
    <property type="match status" value="1"/>
</dbReference>
<dbReference type="GeneID" id="114655780"/>
<evidence type="ECO:0000256" key="4">
    <source>
        <dbReference type="ARBA" id="ARBA00023157"/>
    </source>
</evidence>
<dbReference type="SUPFAM" id="SSF56496">
    <property type="entry name" value="Fibrinogen C-terminal domain-like"/>
    <property type="match status" value="1"/>
</dbReference>
<proteinExistence type="predicted"/>
<dbReference type="PANTHER" id="PTHR16146">
    <property type="entry name" value="INTELECTIN"/>
    <property type="match status" value="1"/>
</dbReference>